<comment type="caution">
    <text evidence="1">The sequence shown here is derived from an EMBL/GenBank/DDBJ whole genome shotgun (WGS) entry which is preliminary data.</text>
</comment>
<keyword evidence="1" id="KW-0378">Hydrolase</keyword>
<dbReference type="Pfam" id="PF13365">
    <property type="entry name" value="Trypsin_2"/>
    <property type="match status" value="1"/>
</dbReference>
<keyword evidence="2" id="KW-1185">Reference proteome</keyword>
<dbReference type="Proteomes" id="UP001207930">
    <property type="component" value="Unassembled WGS sequence"/>
</dbReference>
<sequence length="545" mass="58933">MSDARDWVWYIECRPFATKNGSQDPDFAPSDSTSMGSAVAVELESIRDDGTKEVRKYLLTCGHVVRQKADAGDKDGWGMRFGEILCFPPHEGYVFTTEGGRKSGEHQKAMFADIHPSSPHGAGTVPESQRRETNDWALLEVRDGGFQDYPAVKLWSVVEPNLFMQVIGYPGGAGHLDSPAWPDHVVAPHSAESFRQTRTPNKGMLKLEGPDETRPGMSGGGVFGQVTGCLLGLHRGSRDGILVRHSISIELIRERLSQANPVRLWPWNGGGPVGGVLPPSPLPSNPCMSLSPGRGSVIPFINRTTFRGILQKISDPASEFRAVSLTGPNASGKSWSVHLVRHVAAEKGMPMALLNLSAGQTIAMACRRLARDLRLDVSGMEKLVLEDQATEETIGQKFAYWLIDATSPPAPPAIPPPRSILMVDGIHTGDGAYSVLYEQLIAPLIEELKAVSGSCGLILILAGSTFPADLPTKPFVLEEHLQPLTHEHVAEFLTDYAAGVNRSLSLQEHSMLMLMITGGATGSFNAERMAAVTQQTTLILENGVL</sequence>
<dbReference type="EMBL" id="JAPDDS010000014">
    <property type="protein sequence ID" value="MCW1887016.1"/>
    <property type="molecule type" value="Genomic_DNA"/>
</dbReference>
<accession>A0ABT3FUV9</accession>
<dbReference type="GO" id="GO:0006508">
    <property type="term" value="P:proteolysis"/>
    <property type="evidence" value="ECO:0007669"/>
    <property type="project" value="UniProtKB-KW"/>
</dbReference>
<dbReference type="GO" id="GO:0008233">
    <property type="term" value="F:peptidase activity"/>
    <property type="evidence" value="ECO:0007669"/>
    <property type="project" value="UniProtKB-KW"/>
</dbReference>
<dbReference type="RefSeq" id="WP_264502971.1">
    <property type="nucleotide sequence ID" value="NZ_JAPDDS010000014.1"/>
</dbReference>
<gene>
    <name evidence="1" type="ORF">OKA04_19915</name>
</gene>
<evidence type="ECO:0000313" key="2">
    <source>
        <dbReference type="Proteomes" id="UP001207930"/>
    </source>
</evidence>
<dbReference type="InterPro" id="IPR027417">
    <property type="entry name" value="P-loop_NTPase"/>
</dbReference>
<proteinExistence type="predicted"/>
<dbReference type="InterPro" id="IPR009003">
    <property type="entry name" value="Peptidase_S1_PA"/>
</dbReference>
<keyword evidence="1" id="KW-0645">Protease</keyword>
<organism evidence="1 2">
    <name type="scientific">Luteolibacter flavescens</name>
    <dbReference type="NCBI Taxonomy" id="1859460"/>
    <lineage>
        <taxon>Bacteria</taxon>
        <taxon>Pseudomonadati</taxon>
        <taxon>Verrucomicrobiota</taxon>
        <taxon>Verrucomicrobiia</taxon>
        <taxon>Verrucomicrobiales</taxon>
        <taxon>Verrucomicrobiaceae</taxon>
        <taxon>Luteolibacter</taxon>
    </lineage>
</organism>
<name>A0ABT3FUV9_9BACT</name>
<evidence type="ECO:0000313" key="1">
    <source>
        <dbReference type="EMBL" id="MCW1887016.1"/>
    </source>
</evidence>
<reference evidence="1 2" key="1">
    <citation type="submission" date="2022-10" db="EMBL/GenBank/DDBJ databases">
        <title>Luteolibacter flavescens strain MCCC 1K03193, whole genome shotgun sequencing project.</title>
        <authorList>
            <person name="Zhao G."/>
            <person name="Shen L."/>
        </authorList>
    </citation>
    <scope>NUCLEOTIDE SEQUENCE [LARGE SCALE GENOMIC DNA]</scope>
    <source>
        <strain evidence="1 2">MCCC 1K03193</strain>
    </source>
</reference>
<protein>
    <submittedName>
        <fullName evidence="1">Serine protease</fullName>
    </submittedName>
</protein>
<dbReference type="SUPFAM" id="SSF50494">
    <property type="entry name" value="Trypsin-like serine proteases"/>
    <property type="match status" value="1"/>
</dbReference>
<dbReference type="SUPFAM" id="SSF52540">
    <property type="entry name" value="P-loop containing nucleoside triphosphate hydrolases"/>
    <property type="match status" value="1"/>
</dbReference>